<sequence length="185" mass="20896">MLHDDNAAEEAGELSSAGAFIDTTGERGKKRKKIPVQVTGAFADREEEELEALVFGRQLFKRVEESGSETDSSEDESEDEEGVRHEGVARDEPAWRDEDDDELSVDMMSKMHRKRLRQEESDRVVSGPTYASRLRTKFQQLGGDPDWAKRKKEGEERRRERSDSDSDTTDDEGGGLLQRSGLPFS</sequence>
<gene>
    <name evidence="7" type="ORF">GBAR_LOCUS20748</name>
</gene>
<evidence type="ECO:0000313" key="8">
    <source>
        <dbReference type="Proteomes" id="UP001174909"/>
    </source>
</evidence>
<dbReference type="Proteomes" id="UP001174909">
    <property type="component" value="Unassembled WGS sequence"/>
</dbReference>
<feature type="compositionally biased region" description="Basic and acidic residues" evidence="6">
    <location>
        <begin position="82"/>
        <end position="96"/>
    </location>
</feature>
<protein>
    <submittedName>
        <fullName evidence="7">Probable U3 small nucleolar RNA-associated protein 18</fullName>
    </submittedName>
</protein>
<name>A0AA35WX45_GEOBA</name>
<evidence type="ECO:0000256" key="2">
    <source>
        <dbReference type="ARBA" id="ARBA00022552"/>
    </source>
</evidence>
<accession>A0AA35WX45</accession>
<evidence type="ECO:0000256" key="6">
    <source>
        <dbReference type="SAM" id="MobiDB-lite"/>
    </source>
</evidence>
<dbReference type="EMBL" id="CASHTH010002911">
    <property type="protein sequence ID" value="CAI8037088.1"/>
    <property type="molecule type" value="Genomic_DNA"/>
</dbReference>
<feature type="compositionally biased region" description="Basic and acidic residues" evidence="6">
    <location>
        <begin position="146"/>
        <end position="164"/>
    </location>
</feature>
<evidence type="ECO:0000256" key="1">
    <source>
        <dbReference type="ARBA" id="ARBA00004604"/>
    </source>
</evidence>
<evidence type="ECO:0000256" key="5">
    <source>
        <dbReference type="ARBA" id="ARBA00023242"/>
    </source>
</evidence>
<dbReference type="GO" id="GO:0034388">
    <property type="term" value="C:Pwp2p-containing subcomplex of 90S preribosome"/>
    <property type="evidence" value="ECO:0007669"/>
    <property type="project" value="TreeGrafter"/>
</dbReference>
<organism evidence="7 8">
    <name type="scientific">Geodia barretti</name>
    <name type="common">Barrett's horny sponge</name>
    <dbReference type="NCBI Taxonomy" id="519541"/>
    <lineage>
        <taxon>Eukaryota</taxon>
        <taxon>Metazoa</taxon>
        <taxon>Porifera</taxon>
        <taxon>Demospongiae</taxon>
        <taxon>Heteroscleromorpha</taxon>
        <taxon>Tetractinellida</taxon>
        <taxon>Astrophorina</taxon>
        <taxon>Geodiidae</taxon>
        <taxon>Geodia</taxon>
    </lineage>
</organism>
<keyword evidence="2" id="KW-0698">rRNA processing</keyword>
<dbReference type="GO" id="GO:0006364">
    <property type="term" value="P:rRNA processing"/>
    <property type="evidence" value="ECO:0007669"/>
    <property type="project" value="UniProtKB-KW"/>
</dbReference>
<feature type="compositionally biased region" description="Acidic residues" evidence="6">
    <location>
        <begin position="66"/>
        <end position="81"/>
    </location>
</feature>
<feature type="region of interest" description="Disordered" evidence="6">
    <location>
        <begin position="62"/>
        <end position="185"/>
    </location>
</feature>
<comment type="subcellular location">
    <subcellularLocation>
        <location evidence="1">Nucleus</location>
        <location evidence="1">Nucleolus</location>
    </subcellularLocation>
</comment>
<dbReference type="InterPro" id="IPR045161">
    <property type="entry name" value="Utp18"/>
</dbReference>
<reference evidence="7" key="1">
    <citation type="submission" date="2023-03" db="EMBL/GenBank/DDBJ databases">
        <authorList>
            <person name="Steffen K."/>
            <person name="Cardenas P."/>
        </authorList>
    </citation>
    <scope>NUCLEOTIDE SEQUENCE</scope>
</reference>
<evidence type="ECO:0000256" key="3">
    <source>
        <dbReference type="ARBA" id="ARBA00022574"/>
    </source>
</evidence>
<proteinExistence type="predicted"/>
<feature type="region of interest" description="Disordered" evidence="6">
    <location>
        <begin position="1"/>
        <end position="36"/>
    </location>
</feature>
<evidence type="ECO:0000256" key="4">
    <source>
        <dbReference type="ARBA" id="ARBA00022737"/>
    </source>
</evidence>
<keyword evidence="4" id="KW-0677">Repeat</keyword>
<keyword evidence="3" id="KW-0853">WD repeat</keyword>
<dbReference type="PANTHER" id="PTHR18359:SF0">
    <property type="entry name" value="U3 SMALL NUCLEOLAR RNA-ASSOCIATED PROTEIN 18 HOMOLOG"/>
    <property type="match status" value="1"/>
</dbReference>
<dbReference type="PANTHER" id="PTHR18359">
    <property type="entry name" value="WD-REPEAT PROTEIN-RELATED"/>
    <property type="match status" value="1"/>
</dbReference>
<evidence type="ECO:0000313" key="7">
    <source>
        <dbReference type="EMBL" id="CAI8037088.1"/>
    </source>
</evidence>
<dbReference type="AlphaFoldDB" id="A0AA35WX45"/>
<keyword evidence="8" id="KW-1185">Reference proteome</keyword>
<keyword evidence="5" id="KW-0539">Nucleus</keyword>
<comment type="caution">
    <text evidence="7">The sequence shown here is derived from an EMBL/GenBank/DDBJ whole genome shotgun (WGS) entry which is preliminary data.</text>
</comment>
<dbReference type="GO" id="GO:0032040">
    <property type="term" value="C:small-subunit processome"/>
    <property type="evidence" value="ECO:0007669"/>
    <property type="project" value="TreeGrafter"/>
</dbReference>